<dbReference type="EMBL" id="AP025516">
    <property type="protein sequence ID" value="BDD85891.1"/>
    <property type="molecule type" value="Genomic_DNA"/>
</dbReference>
<dbReference type="PANTHER" id="PTHR30482">
    <property type="entry name" value="HIGH-AFFINITY BRANCHED-CHAIN AMINO ACID TRANSPORT SYSTEM PERMEASE"/>
    <property type="match status" value="1"/>
</dbReference>
<dbReference type="Pfam" id="PF02653">
    <property type="entry name" value="BPD_transp_2"/>
    <property type="match status" value="1"/>
</dbReference>
<reference evidence="7 8" key="1">
    <citation type="submission" date="2022-01" db="EMBL/GenBank/DDBJ databases">
        <title>Desulfofustis limnae sp. nov., a novel mesophilic sulfate-reducing bacterium isolated from marsh soil.</title>
        <authorList>
            <person name="Watanabe M."/>
            <person name="Takahashi A."/>
            <person name="Kojima H."/>
            <person name="Fukui M."/>
        </authorList>
    </citation>
    <scope>NUCLEOTIDE SEQUENCE [LARGE SCALE GENOMIC DNA]</scope>
    <source>
        <strain evidence="7 8">PPLL</strain>
    </source>
</reference>
<protein>
    <submittedName>
        <fullName evidence="7">Branched-chain amino acid ABC transporter permease</fullName>
    </submittedName>
</protein>
<dbReference type="Proteomes" id="UP000830055">
    <property type="component" value="Chromosome"/>
</dbReference>
<keyword evidence="3 6" id="KW-0812">Transmembrane</keyword>
<evidence type="ECO:0000256" key="1">
    <source>
        <dbReference type="ARBA" id="ARBA00004651"/>
    </source>
</evidence>
<organism evidence="7 8">
    <name type="scientific">Desulfofustis limnaeus</name>
    <dbReference type="NCBI Taxonomy" id="2740163"/>
    <lineage>
        <taxon>Bacteria</taxon>
        <taxon>Pseudomonadati</taxon>
        <taxon>Thermodesulfobacteriota</taxon>
        <taxon>Desulfobulbia</taxon>
        <taxon>Desulfobulbales</taxon>
        <taxon>Desulfocapsaceae</taxon>
        <taxon>Desulfofustis</taxon>
    </lineage>
</organism>
<dbReference type="RefSeq" id="WP_284153016.1">
    <property type="nucleotide sequence ID" value="NZ_AP025516.1"/>
</dbReference>
<evidence type="ECO:0000256" key="5">
    <source>
        <dbReference type="ARBA" id="ARBA00023136"/>
    </source>
</evidence>
<name>A0ABN6LZ48_9BACT</name>
<feature type="transmembrane region" description="Helical" evidence="6">
    <location>
        <begin position="91"/>
        <end position="113"/>
    </location>
</feature>
<accession>A0ABN6LZ48</accession>
<keyword evidence="2" id="KW-1003">Cell membrane</keyword>
<evidence type="ECO:0000256" key="6">
    <source>
        <dbReference type="SAM" id="Phobius"/>
    </source>
</evidence>
<feature type="transmembrane region" description="Helical" evidence="6">
    <location>
        <begin position="159"/>
        <end position="182"/>
    </location>
</feature>
<dbReference type="InterPro" id="IPR043428">
    <property type="entry name" value="LivM-like"/>
</dbReference>
<keyword evidence="5 6" id="KW-0472">Membrane</keyword>
<dbReference type="InterPro" id="IPR001851">
    <property type="entry name" value="ABC_transp_permease"/>
</dbReference>
<feature type="transmembrane region" description="Helical" evidence="6">
    <location>
        <begin position="41"/>
        <end position="58"/>
    </location>
</feature>
<evidence type="ECO:0000256" key="2">
    <source>
        <dbReference type="ARBA" id="ARBA00022475"/>
    </source>
</evidence>
<feature type="transmembrane region" description="Helical" evidence="6">
    <location>
        <begin position="120"/>
        <end position="139"/>
    </location>
</feature>
<evidence type="ECO:0000256" key="4">
    <source>
        <dbReference type="ARBA" id="ARBA00022989"/>
    </source>
</evidence>
<gene>
    <name evidence="7" type="ORF">DPPLL_02560</name>
</gene>
<evidence type="ECO:0000256" key="3">
    <source>
        <dbReference type="ARBA" id="ARBA00022692"/>
    </source>
</evidence>
<keyword evidence="4 6" id="KW-1133">Transmembrane helix</keyword>
<feature type="transmembrane region" description="Helical" evidence="6">
    <location>
        <begin position="65"/>
        <end position="85"/>
    </location>
</feature>
<comment type="subcellular location">
    <subcellularLocation>
        <location evidence="1">Cell membrane</location>
        <topology evidence="1">Multi-pass membrane protein</topology>
    </subcellularLocation>
</comment>
<feature type="transmembrane region" description="Helical" evidence="6">
    <location>
        <begin position="413"/>
        <end position="433"/>
    </location>
</feature>
<feature type="transmembrane region" description="Helical" evidence="6">
    <location>
        <begin position="256"/>
        <end position="273"/>
    </location>
</feature>
<evidence type="ECO:0000313" key="7">
    <source>
        <dbReference type="EMBL" id="BDD85891.1"/>
    </source>
</evidence>
<feature type="transmembrane region" description="Helical" evidence="6">
    <location>
        <begin position="17"/>
        <end position="35"/>
    </location>
</feature>
<proteinExistence type="predicted"/>
<keyword evidence="8" id="KW-1185">Reference proteome</keyword>
<evidence type="ECO:0000313" key="8">
    <source>
        <dbReference type="Proteomes" id="UP000830055"/>
    </source>
</evidence>
<dbReference type="CDD" id="cd06581">
    <property type="entry name" value="TM_PBP1_LivM_like"/>
    <property type="match status" value="1"/>
</dbReference>
<feature type="transmembrane region" description="Helical" evidence="6">
    <location>
        <begin position="307"/>
        <end position="331"/>
    </location>
</feature>
<feature type="transmembrane region" description="Helical" evidence="6">
    <location>
        <begin position="343"/>
        <end position="369"/>
    </location>
</feature>
<dbReference type="PANTHER" id="PTHR30482:SF10">
    <property type="entry name" value="HIGH-AFFINITY BRANCHED-CHAIN AMINO ACID TRANSPORT PROTEIN BRAE"/>
    <property type="match status" value="1"/>
</dbReference>
<sequence length="446" mass="48931">MVADLFRNLFSFLNRGWLPYLIVLGHMGAGTLLVYNLPRSNLAFLTLMTSFLSLYFFRTNLRFKLISGIVLTLVAIPVLGVRNIFYLEVIFQVSVFAALALGLNIVVGFAGLLDLGYVAFYAVGAYLWAFFGSQQFYVLHYAPGTQPSDLPFLLPGDTFYLFLLLGVIVAAITGLILGLPVLRVRGDYLAIVTLGFGEVIRVLANNLDKPLNFTNGPQGITPIQRPTMPDFAVEWFNGLFGPLIGHPVSSANMYNLMFYLMALFVIVVIIFVTKRLDDSALGRAWTAVREDETAALAQGIPLVKVKLLAFAVGASFAGIMGVLLAASRTFISPESFSFMQSIGVLAMVILGGSGSIPGVILGAATITILNLQVLQGFSLYLNELRQSDAVIPIINFAWKDLSTQLDPAKYQRMLFGLILILMMIFRPAGLIPAKRRERDLSKYQSP</sequence>